<dbReference type="Gene3D" id="3.90.780.10">
    <property type="entry name" value="5'-Nucleotidase, C-terminal domain"/>
    <property type="match status" value="1"/>
</dbReference>
<evidence type="ECO:0000313" key="4">
    <source>
        <dbReference type="Proteomes" id="UP000735205"/>
    </source>
</evidence>
<accession>A0ABS5QRT3</accession>
<dbReference type="PANTHER" id="PTHR11575">
    <property type="entry name" value="5'-NUCLEOTIDASE-RELATED"/>
    <property type="match status" value="1"/>
</dbReference>
<organism evidence="3 4">
    <name type="scientific">Fructobacillus papyrifericola</name>
    <dbReference type="NCBI Taxonomy" id="2713172"/>
    <lineage>
        <taxon>Bacteria</taxon>
        <taxon>Bacillati</taxon>
        <taxon>Bacillota</taxon>
        <taxon>Bacilli</taxon>
        <taxon>Lactobacillales</taxon>
        <taxon>Lactobacillaceae</taxon>
        <taxon>Fructobacillus</taxon>
    </lineage>
</organism>
<reference evidence="3 4" key="1">
    <citation type="submission" date="2020-02" db="EMBL/GenBank/DDBJ databases">
        <title>Fructobacillus sp. isolated from paper mulberry of Taiwan.</title>
        <authorList>
            <person name="Lin S.-T."/>
        </authorList>
    </citation>
    <scope>NUCLEOTIDE SEQUENCE [LARGE SCALE GENOMIC DNA]</scope>
    <source>
        <strain evidence="3 4">M1-21</strain>
    </source>
</reference>
<dbReference type="Pfam" id="PF00149">
    <property type="entry name" value="Metallophos"/>
    <property type="match status" value="1"/>
</dbReference>
<proteinExistence type="inferred from homology"/>
<protein>
    <submittedName>
        <fullName evidence="3">Bifunctional metallophosphatase/5'-nucleotidase</fullName>
    </submittedName>
</protein>
<dbReference type="InterPro" id="IPR029052">
    <property type="entry name" value="Metallo-depent_PP-like"/>
</dbReference>
<gene>
    <name evidence="3" type="ORF">G6R28_01455</name>
</gene>
<dbReference type="InterPro" id="IPR036907">
    <property type="entry name" value="5'-Nucleotdase_C_sf"/>
</dbReference>
<evidence type="ECO:0000259" key="2">
    <source>
        <dbReference type="Pfam" id="PF00149"/>
    </source>
</evidence>
<sequence>METISLRHTNDMHSHFGPWPKIKRFLLKDGPKNGTVFRFDIGDAIDRLHPLTDSTLGKGNVAIMNEAKYTAVTIGNNEGLVMPHADLNHLYDEADFDVLLANMVDAETSGQPAWADPYKIYETAAGTKVAVLGMTAPYQQTYQTLGWLPEEPEEVLDRLLPELRAKADLVVLLSHLGLPTDRDLAKKYDLDVIIGAHTHHVLPEGEEDNGTWLAAAGRYGDHVGEVLIDVDEKHQVQSVSAKAYRTDELPEETFDEETVAAIDQAGIESEMKEMVTTYEPAVTTEQQAKDCLEALADFYHLPVAICSTGLFLKDLPAGPKSKYVFLEDMPHTIQPMLVELTGKQLIAWLEEYEEKAAELLTQRIKGSGFRGQVFGRLLAKGIEKNENNKYTYNGKLIEEGESYSVATLDHYRWLDFFKMLDEAPAEIRLDVFLREMMADYYQKIEEEAVVIPAN</sequence>
<dbReference type="Proteomes" id="UP000735205">
    <property type="component" value="Unassembled WGS sequence"/>
</dbReference>
<keyword evidence="1" id="KW-0547">Nucleotide-binding</keyword>
<dbReference type="PANTHER" id="PTHR11575:SF23">
    <property type="entry name" value="5-NUCLEOTIDASE FAMILY PROTEIN"/>
    <property type="match status" value="1"/>
</dbReference>
<keyword evidence="4" id="KW-1185">Reference proteome</keyword>
<keyword evidence="1" id="KW-0378">Hydrolase</keyword>
<feature type="domain" description="Calcineurin-like phosphoesterase" evidence="2">
    <location>
        <begin position="8"/>
        <end position="200"/>
    </location>
</feature>
<dbReference type="CDD" id="cd00845">
    <property type="entry name" value="MPP_UshA_N_like"/>
    <property type="match status" value="1"/>
</dbReference>
<dbReference type="InterPro" id="IPR004843">
    <property type="entry name" value="Calcineurin-like_PHP"/>
</dbReference>
<comment type="similarity">
    <text evidence="1">Belongs to the 5'-nucleotidase family.</text>
</comment>
<evidence type="ECO:0000313" key="3">
    <source>
        <dbReference type="EMBL" id="MBS9335901.1"/>
    </source>
</evidence>
<comment type="caution">
    <text evidence="3">The sequence shown here is derived from an EMBL/GenBank/DDBJ whole genome shotgun (WGS) entry which is preliminary data.</text>
</comment>
<dbReference type="SUPFAM" id="SSF56300">
    <property type="entry name" value="Metallo-dependent phosphatases"/>
    <property type="match status" value="1"/>
</dbReference>
<dbReference type="SUPFAM" id="SSF55816">
    <property type="entry name" value="5'-nucleotidase (syn. UDP-sugar hydrolase), C-terminal domain"/>
    <property type="match status" value="1"/>
</dbReference>
<dbReference type="PRINTS" id="PR01607">
    <property type="entry name" value="APYRASEFAMLY"/>
</dbReference>
<evidence type="ECO:0000256" key="1">
    <source>
        <dbReference type="RuleBase" id="RU362119"/>
    </source>
</evidence>
<dbReference type="EMBL" id="JAAMFJ010000001">
    <property type="protein sequence ID" value="MBS9335901.1"/>
    <property type="molecule type" value="Genomic_DNA"/>
</dbReference>
<name>A0ABS5QRT3_9LACO</name>
<dbReference type="RefSeq" id="WP_213792465.1">
    <property type="nucleotide sequence ID" value="NZ_JAAMFJ010000001.1"/>
</dbReference>
<dbReference type="Gene3D" id="3.60.21.10">
    <property type="match status" value="1"/>
</dbReference>
<dbReference type="InterPro" id="IPR006179">
    <property type="entry name" value="5_nucleotidase/apyrase"/>
</dbReference>